<protein>
    <submittedName>
        <fullName evidence="1">Uncharacterized protein</fullName>
    </submittedName>
</protein>
<proteinExistence type="predicted"/>
<sequence>MIKIICLEEIVGFSFFEINIKIPELINISVKVKSQEKITVKLNGEIRSSL</sequence>
<reference evidence="2" key="1">
    <citation type="journal article" date="2014" name="Sci. Data">
        <title>Genomes of diverse isolates of the marine cyanobacterium Prochlorococcus.</title>
        <authorList>
            <person name="Biller S."/>
            <person name="Berube P."/>
            <person name="Thompson J."/>
            <person name="Kelly L."/>
            <person name="Roggensack S."/>
            <person name="Awad L."/>
            <person name="Roache-Johnson K."/>
            <person name="Ding H."/>
            <person name="Giovannoni S.J."/>
            <person name="Moore L.R."/>
            <person name="Chisholm S.W."/>
        </authorList>
    </citation>
    <scope>NUCLEOTIDE SEQUENCE [LARGE SCALE GENOMIC DNA]</scope>
</reference>
<organism evidence="1 2">
    <name type="scientific">Prochlorococcus marinus str. MIT 9401</name>
    <dbReference type="NCBI Taxonomy" id="167551"/>
    <lineage>
        <taxon>Bacteria</taxon>
        <taxon>Bacillati</taxon>
        <taxon>Cyanobacteriota</taxon>
        <taxon>Cyanophyceae</taxon>
        <taxon>Synechococcales</taxon>
        <taxon>Prochlorococcaceae</taxon>
        <taxon>Prochlorococcus</taxon>
    </lineage>
</organism>
<dbReference type="AlphaFoldDB" id="A0A0A2BE38"/>
<dbReference type="EMBL" id="JNAR01000001">
    <property type="protein sequence ID" value="KGG11015.1"/>
    <property type="molecule type" value="Genomic_DNA"/>
</dbReference>
<evidence type="ECO:0000313" key="2">
    <source>
        <dbReference type="Proteomes" id="UP000030481"/>
    </source>
</evidence>
<name>A0A0A2BE38_PROMR</name>
<dbReference type="Proteomes" id="UP000030481">
    <property type="component" value="Unassembled WGS sequence"/>
</dbReference>
<gene>
    <name evidence="1" type="ORF">EV01_0054</name>
</gene>
<comment type="caution">
    <text evidence="1">The sequence shown here is derived from an EMBL/GenBank/DDBJ whole genome shotgun (WGS) entry which is preliminary data.</text>
</comment>
<evidence type="ECO:0000313" key="1">
    <source>
        <dbReference type="EMBL" id="KGG11015.1"/>
    </source>
</evidence>
<accession>A0A0A2BE38</accession>